<dbReference type="FunFam" id="3.40.50.300:FF:000514">
    <property type="entry name" value="Ribosome-releasing factor 2, mitochondrial"/>
    <property type="match status" value="1"/>
</dbReference>
<dbReference type="Gene3D" id="3.40.50.300">
    <property type="entry name" value="P-loop containing nucleotide triphosphate hydrolases"/>
    <property type="match status" value="1"/>
</dbReference>
<dbReference type="Pfam" id="PF03764">
    <property type="entry name" value="EFG_IV"/>
    <property type="match status" value="1"/>
</dbReference>
<dbReference type="InterPro" id="IPR020568">
    <property type="entry name" value="Ribosomal_Su5_D2-typ_SF"/>
</dbReference>
<evidence type="ECO:0000256" key="2">
    <source>
        <dbReference type="ARBA" id="ARBA00022741"/>
    </source>
</evidence>
<dbReference type="InterPro" id="IPR035647">
    <property type="entry name" value="EFG_III/V"/>
</dbReference>
<dbReference type="CDD" id="cd04088">
    <property type="entry name" value="EFG_mtEFG_II"/>
    <property type="match status" value="1"/>
</dbReference>
<dbReference type="InterPro" id="IPR035649">
    <property type="entry name" value="EFG_V"/>
</dbReference>
<dbReference type="Pfam" id="PF00009">
    <property type="entry name" value="GTP_EFTU"/>
    <property type="match status" value="1"/>
</dbReference>
<dbReference type="InterPro" id="IPR000640">
    <property type="entry name" value="EFG_V-like"/>
</dbReference>
<dbReference type="Pfam" id="PF14492">
    <property type="entry name" value="EFG_III"/>
    <property type="match status" value="1"/>
</dbReference>
<dbReference type="PRINTS" id="PR00315">
    <property type="entry name" value="ELONGATNFCT"/>
</dbReference>
<gene>
    <name evidence="8" type="ORF">AKO1_011948</name>
</gene>
<dbReference type="SUPFAM" id="SSF52540">
    <property type="entry name" value="P-loop containing nucleoside triphosphate hydrolases"/>
    <property type="match status" value="1"/>
</dbReference>
<sequence>MMMQFTRLQPRSLSHIFSLRRHSKVQSNTIYTQKIKFGCPTTFRRISVRAKELSKSKNDNKISIESAIPAERIRNVGIIAHIDAGKTTTTERILFFSGYSGHLGDVDDGDTVTDYMPQEIERGITITSAAITFPWREHRVNLIDTPGHVDFTVEVERSVRVLDGAVAIFDAVTGVEAQTKTVWRQADRYQVPRIAYINKMDKPGASLELAVASMREKLPGEVNPICVQLPVGESEYFRAVIDLVEMKLIEWPETEKKSRDIVKTPLKDLKEASSFRSYIVEANKARQEMLDQLAEIDEEFQDVYLNNDACNITSEQTKKALRRVTLQGTGCAVLCGTSLRNKGVQPLMDAIVDYLPSPLERPLLEKQSEGLTKVTTAKKPPLRALAFKVLNDPRLGSLIFFRVYSGCLDPNSHVLNLSNNKKEKINKLYQMHANIPHEVKRIEAGNIGVAIGLKDTSTGDTLCDANMFGRKEAQFLQLPTIRVPKPVFFVSIEAENQLMQDPLDKALESLQREDPSLRAHLDPETSQLLVSGMGELHLEIIKDRLEKEFKIDFTMGAVQIAYRETLHEKSQPAIHHSKLDRKLGGKHYFAEITIKLEPTARGCGNEFVDDFSLKIEDKATREMMQALAKSVKMGIDSAMSRGGLLGFNVEDVRITWLNGSVHDSMRGMSNLDMNETSFRMLSQQMVTEYLVEVARTKGSDGIQILEPCMSLEVQTDTNNMGIVLSDLSGGRRAKIKSLGTSNGEQIINAEVPLSEMIGYSSHLRTLTSGNSHFFMEFERYDVMQKDVQEKLLFESRGY</sequence>
<dbReference type="Gene3D" id="3.30.70.240">
    <property type="match status" value="1"/>
</dbReference>
<dbReference type="FunFam" id="3.30.70.240:FF:000001">
    <property type="entry name" value="Elongation factor G"/>
    <property type="match status" value="1"/>
</dbReference>
<dbReference type="SMART" id="SM00838">
    <property type="entry name" value="EFG_C"/>
    <property type="match status" value="1"/>
</dbReference>
<dbReference type="AlphaFoldDB" id="A0AAW2ZBD1"/>
<dbReference type="InterPro" id="IPR027417">
    <property type="entry name" value="P-loop_NTPase"/>
</dbReference>
<evidence type="ECO:0000256" key="4">
    <source>
        <dbReference type="ARBA" id="ARBA00022917"/>
    </source>
</evidence>
<dbReference type="NCBIfam" id="TIGR00484">
    <property type="entry name" value="EF-G"/>
    <property type="match status" value="1"/>
</dbReference>
<comment type="similarity">
    <text evidence="1">Belongs to the TRAFAC class translation factor GTPase superfamily. Classic translation factor GTPase family. EF-G/EF-2 subfamily.</text>
</comment>
<dbReference type="InterPro" id="IPR009022">
    <property type="entry name" value="EFG_III"/>
</dbReference>
<dbReference type="GO" id="GO:0003924">
    <property type="term" value="F:GTPase activity"/>
    <property type="evidence" value="ECO:0007669"/>
    <property type="project" value="InterPro"/>
</dbReference>
<keyword evidence="9" id="KW-1185">Reference proteome</keyword>
<dbReference type="Pfam" id="PF00679">
    <property type="entry name" value="EFG_C"/>
    <property type="match status" value="1"/>
</dbReference>
<comment type="caution">
    <text evidence="8">The sequence shown here is derived from an EMBL/GenBank/DDBJ whole genome shotgun (WGS) entry which is preliminary data.</text>
</comment>
<evidence type="ECO:0000313" key="9">
    <source>
        <dbReference type="Proteomes" id="UP001431209"/>
    </source>
</evidence>
<dbReference type="InterPro" id="IPR014721">
    <property type="entry name" value="Ribsml_uS5_D2-typ_fold_subgr"/>
</dbReference>
<dbReference type="GO" id="GO:0005759">
    <property type="term" value="C:mitochondrial matrix"/>
    <property type="evidence" value="ECO:0007669"/>
    <property type="project" value="UniProtKB-ARBA"/>
</dbReference>
<feature type="domain" description="Tr-type G" evidence="7">
    <location>
        <begin position="71"/>
        <end position="359"/>
    </location>
</feature>
<accession>A0AAW2ZBD1</accession>
<dbReference type="InterPro" id="IPR004540">
    <property type="entry name" value="Transl_elong_EFG/EF2"/>
</dbReference>
<dbReference type="SUPFAM" id="SSF54980">
    <property type="entry name" value="EF-G C-terminal domain-like"/>
    <property type="match status" value="2"/>
</dbReference>
<keyword evidence="4" id="KW-0648">Protein biosynthesis</keyword>
<dbReference type="InterPro" id="IPR004161">
    <property type="entry name" value="EFTu-like_2"/>
</dbReference>
<dbReference type="PANTHER" id="PTHR43261:SF1">
    <property type="entry name" value="RIBOSOME-RELEASING FACTOR 2, MITOCHONDRIAL"/>
    <property type="match status" value="1"/>
</dbReference>
<dbReference type="Gene3D" id="3.30.230.10">
    <property type="match status" value="1"/>
</dbReference>
<organism evidence="8 9">
    <name type="scientific">Acrasis kona</name>
    <dbReference type="NCBI Taxonomy" id="1008807"/>
    <lineage>
        <taxon>Eukaryota</taxon>
        <taxon>Discoba</taxon>
        <taxon>Heterolobosea</taxon>
        <taxon>Tetramitia</taxon>
        <taxon>Eutetramitia</taxon>
        <taxon>Acrasidae</taxon>
        <taxon>Acrasis</taxon>
    </lineage>
</organism>
<dbReference type="PANTHER" id="PTHR43261">
    <property type="entry name" value="TRANSLATION ELONGATION FACTOR G-RELATED"/>
    <property type="match status" value="1"/>
</dbReference>
<evidence type="ECO:0000256" key="1">
    <source>
        <dbReference type="ARBA" id="ARBA00005870"/>
    </source>
</evidence>
<keyword evidence="3 8" id="KW-0251">Elongation factor</keyword>
<dbReference type="PROSITE" id="PS51722">
    <property type="entry name" value="G_TR_2"/>
    <property type="match status" value="1"/>
</dbReference>
<keyword evidence="2" id="KW-0547">Nucleotide-binding</keyword>
<dbReference type="CDD" id="cd03713">
    <property type="entry name" value="EFG_mtEFG_C"/>
    <property type="match status" value="1"/>
</dbReference>
<dbReference type="Pfam" id="PF03144">
    <property type="entry name" value="GTP_EFTU_D2"/>
    <property type="match status" value="1"/>
</dbReference>
<keyword evidence="6" id="KW-0342">GTP-binding</keyword>
<name>A0AAW2ZBD1_9EUKA</name>
<dbReference type="Gene3D" id="3.30.70.870">
    <property type="entry name" value="Elongation Factor G (Translational Gtpase), domain 3"/>
    <property type="match status" value="1"/>
</dbReference>
<dbReference type="InterPro" id="IPR005225">
    <property type="entry name" value="Small_GTP-bd"/>
</dbReference>
<dbReference type="GO" id="GO:0003746">
    <property type="term" value="F:translation elongation factor activity"/>
    <property type="evidence" value="ECO:0007669"/>
    <property type="project" value="UniProtKB-KW"/>
</dbReference>
<evidence type="ECO:0000256" key="3">
    <source>
        <dbReference type="ARBA" id="ARBA00022768"/>
    </source>
</evidence>
<dbReference type="SUPFAM" id="SSF54211">
    <property type="entry name" value="Ribosomal protein S5 domain 2-like"/>
    <property type="match status" value="1"/>
</dbReference>
<dbReference type="Proteomes" id="UP001431209">
    <property type="component" value="Unassembled WGS sequence"/>
</dbReference>
<evidence type="ECO:0000256" key="6">
    <source>
        <dbReference type="ARBA" id="ARBA00023134"/>
    </source>
</evidence>
<dbReference type="SMART" id="SM00889">
    <property type="entry name" value="EFG_IV"/>
    <property type="match status" value="1"/>
</dbReference>
<dbReference type="CDD" id="cd01886">
    <property type="entry name" value="EF-G"/>
    <property type="match status" value="1"/>
</dbReference>
<keyword evidence="5" id="KW-0496">Mitochondrion</keyword>
<evidence type="ECO:0000256" key="5">
    <source>
        <dbReference type="ARBA" id="ARBA00023128"/>
    </source>
</evidence>
<protein>
    <submittedName>
        <fullName evidence="8">Elongation factor G</fullName>
    </submittedName>
</protein>
<evidence type="ECO:0000259" key="7">
    <source>
        <dbReference type="PROSITE" id="PS51722"/>
    </source>
</evidence>
<dbReference type="SUPFAM" id="SSF50447">
    <property type="entry name" value="Translation proteins"/>
    <property type="match status" value="1"/>
</dbReference>
<dbReference type="GO" id="GO:0032543">
    <property type="term" value="P:mitochondrial translation"/>
    <property type="evidence" value="ECO:0007669"/>
    <property type="project" value="TreeGrafter"/>
</dbReference>
<dbReference type="GO" id="GO:0005525">
    <property type="term" value="F:GTP binding"/>
    <property type="evidence" value="ECO:0007669"/>
    <property type="project" value="UniProtKB-KW"/>
</dbReference>
<dbReference type="EMBL" id="JAOPGA020001213">
    <property type="protein sequence ID" value="KAL0486293.1"/>
    <property type="molecule type" value="Genomic_DNA"/>
</dbReference>
<reference evidence="8 9" key="1">
    <citation type="submission" date="2024-03" db="EMBL/GenBank/DDBJ databases">
        <title>The Acrasis kona genome and developmental transcriptomes reveal deep origins of eukaryotic multicellular pathways.</title>
        <authorList>
            <person name="Sheikh S."/>
            <person name="Fu C.-J."/>
            <person name="Brown M.W."/>
            <person name="Baldauf S.L."/>
        </authorList>
    </citation>
    <scope>NUCLEOTIDE SEQUENCE [LARGE SCALE GENOMIC DNA]</scope>
    <source>
        <strain evidence="8 9">ATCC MYA-3509</strain>
    </source>
</reference>
<dbReference type="FunFam" id="3.30.70.870:FF:000001">
    <property type="entry name" value="Elongation factor G"/>
    <property type="match status" value="1"/>
</dbReference>
<proteinExistence type="inferred from homology"/>
<dbReference type="InterPro" id="IPR009000">
    <property type="entry name" value="Transl_B-barrel_sf"/>
</dbReference>
<dbReference type="InterPro" id="IPR041095">
    <property type="entry name" value="EFG_II"/>
</dbReference>
<evidence type="ECO:0000313" key="8">
    <source>
        <dbReference type="EMBL" id="KAL0486293.1"/>
    </source>
</evidence>
<dbReference type="NCBIfam" id="TIGR00231">
    <property type="entry name" value="small_GTP"/>
    <property type="match status" value="1"/>
</dbReference>
<dbReference type="Gene3D" id="2.40.30.10">
    <property type="entry name" value="Translation factors"/>
    <property type="match status" value="1"/>
</dbReference>
<dbReference type="GO" id="GO:0032790">
    <property type="term" value="P:ribosome disassembly"/>
    <property type="evidence" value="ECO:0007669"/>
    <property type="project" value="TreeGrafter"/>
</dbReference>
<dbReference type="InterPro" id="IPR000795">
    <property type="entry name" value="T_Tr_GTP-bd_dom"/>
</dbReference>
<dbReference type="CDD" id="cd16262">
    <property type="entry name" value="EFG_III"/>
    <property type="match status" value="1"/>
</dbReference>
<dbReference type="InterPro" id="IPR005517">
    <property type="entry name" value="Transl_elong_EFG/EF2_IV"/>
</dbReference>